<evidence type="ECO:0000313" key="2">
    <source>
        <dbReference type="Proteomes" id="UP000222542"/>
    </source>
</evidence>
<dbReference type="Gramene" id="PHT71890">
    <property type="protein sequence ID" value="PHT71890"/>
    <property type="gene ID" value="T459_22675"/>
</dbReference>
<sequence>MVPLVHQMVDLLHYMMNLLHQMVNMLHQMDLTTYEGSTWKKCYYCRLRLFDSAQIKQSLKEDGAAATKKKLDLLQKENIDLLDRLE</sequence>
<comment type="caution">
    <text evidence="1">The sequence shown here is derived from an EMBL/GenBank/DDBJ whole genome shotgun (WGS) entry which is preliminary data.</text>
</comment>
<name>A0A2G2YQ69_CAPAN</name>
<reference evidence="1 2" key="1">
    <citation type="journal article" date="2014" name="Nat. Genet.">
        <title>Genome sequence of the hot pepper provides insights into the evolution of pungency in Capsicum species.</title>
        <authorList>
            <person name="Kim S."/>
            <person name="Park M."/>
            <person name="Yeom S.I."/>
            <person name="Kim Y.M."/>
            <person name="Lee J.M."/>
            <person name="Lee H.A."/>
            <person name="Seo E."/>
            <person name="Choi J."/>
            <person name="Cheong K."/>
            <person name="Kim K.T."/>
            <person name="Jung K."/>
            <person name="Lee G.W."/>
            <person name="Oh S.K."/>
            <person name="Bae C."/>
            <person name="Kim S.B."/>
            <person name="Lee H.Y."/>
            <person name="Kim S.Y."/>
            <person name="Kim M.S."/>
            <person name="Kang B.C."/>
            <person name="Jo Y.D."/>
            <person name="Yang H.B."/>
            <person name="Jeong H.J."/>
            <person name="Kang W.H."/>
            <person name="Kwon J.K."/>
            <person name="Shin C."/>
            <person name="Lim J.Y."/>
            <person name="Park J.H."/>
            <person name="Huh J.H."/>
            <person name="Kim J.S."/>
            <person name="Kim B.D."/>
            <person name="Cohen O."/>
            <person name="Paran I."/>
            <person name="Suh M.C."/>
            <person name="Lee S.B."/>
            <person name="Kim Y.K."/>
            <person name="Shin Y."/>
            <person name="Noh S.J."/>
            <person name="Park J."/>
            <person name="Seo Y.S."/>
            <person name="Kwon S.Y."/>
            <person name="Kim H.A."/>
            <person name="Park J.M."/>
            <person name="Kim H.J."/>
            <person name="Choi S.B."/>
            <person name="Bosland P.W."/>
            <person name="Reeves G."/>
            <person name="Jo S.H."/>
            <person name="Lee B.W."/>
            <person name="Cho H.T."/>
            <person name="Choi H.S."/>
            <person name="Lee M.S."/>
            <person name="Yu Y."/>
            <person name="Do Choi Y."/>
            <person name="Park B.S."/>
            <person name="van Deynze A."/>
            <person name="Ashrafi H."/>
            <person name="Hill T."/>
            <person name="Kim W.T."/>
            <person name="Pai H.S."/>
            <person name="Ahn H.K."/>
            <person name="Yeam I."/>
            <person name="Giovannoni J.J."/>
            <person name="Rose J.K."/>
            <person name="Sorensen I."/>
            <person name="Lee S.J."/>
            <person name="Kim R.W."/>
            <person name="Choi I.Y."/>
            <person name="Choi B.S."/>
            <person name="Lim J.S."/>
            <person name="Lee Y.H."/>
            <person name="Choi D."/>
        </authorList>
    </citation>
    <scope>NUCLEOTIDE SEQUENCE [LARGE SCALE GENOMIC DNA]</scope>
    <source>
        <strain evidence="2">cv. CM334</strain>
    </source>
</reference>
<evidence type="ECO:0000313" key="1">
    <source>
        <dbReference type="EMBL" id="PHT71890.1"/>
    </source>
</evidence>
<gene>
    <name evidence="1" type="ORF">T459_22675</name>
</gene>
<dbReference type="EMBL" id="AYRZ02000009">
    <property type="protein sequence ID" value="PHT71890.1"/>
    <property type="molecule type" value="Genomic_DNA"/>
</dbReference>
<dbReference type="Proteomes" id="UP000222542">
    <property type="component" value="Unassembled WGS sequence"/>
</dbReference>
<organism evidence="1 2">
    <name type="scientific">Capsicum annuum</name>
    <name type="common">Capsicum pepper</name>
    <dbReference type="NCBI Taxonomy" id="4072"/>
    <lineage>
        <taxon>Eukaryota</taxon>
        <taxon>Viridiplantae</taxon>
        <taxon>Streptophyta</taxon>
        <taxon>Embryophyta</taxon>
        <taxon>Tracheophyta</taxon>
        <taxon>Spermatophyta</taxon>
        <taxon>Magnoliopsida</taxon>
        <taxon>eudicotyledons</taxon>
        <taxon>Gunneridae</taxon>
        <taxon>Pentapetalae</taxon>
        <taxon>asterids</taxon>
        <taxon>lamiids</taxon>
        <taxon>Solanales</taxon>
        <taxon>Solanaceae</taxon>
        <taxon>Solanoideae</taxon>
        <taxon>Capsiceae</taxon>
        <taxon>Capsicum</taxon>
    </lineage>
</organism>
<dbReference type="AlphaFoldDB" id="A0A2G2YQ69"/>
<proteinExistence type="predicted"/>
<protein>
    <submittedName>
        <fullName evidence="1">Uncharacterized protein</fullName>
    </submittedName>
</protein>
<reference evidence="1 2" key="2">
    <citation type="journal article" date="2017" name="Genome Biol.">
        <title>New reference genome sequences of hot pepper reveal the massive evolution of plant disease-resistance genes by retroduplication.</title>
        <authorList>
            <person name="Kim S."/>
            <person name="Park J."/>
            <person name="Yeom S.I."/>
            <person name="Kim Y.M."/>
            <person name="Seo E."/>
            <person name="Kim K.T."/>
            <person name="Kim M.S."/>
            <person name="Lee J.M."/>
            <person name="Cheong K."/>
            <person name="Shin H.S."/>
            <person name="Kim S.B."/>
            <person name="Han K."/>
            <person name="Lee J."/>
            <person name="Park M."/>
            <person name="Lee H.A."/>
            <person name="Lee H.Y."/>
            <person name="Lee Y."/>
            <person name="Oh S."/>
            <person name="Lee J.H."/>
            <person name="Choi E."/>
            <person name="Choi E."/>
            <person name="Lee S.E."/>
            <person name="Jeon J."/>
            <person name="Kim H."/>
            <person name="Choi G."/>
            <person name="Song H."/>
            <person name="Lee J."/>
            <person name="Lee S.C."/>
            <person name="Kwon J.K."/>
            <person name="Lee H.Y."/>
            <person name="Koo N."/>
            <person name="Hong Y."/>
            <person name="Kim R.W."/>
            <person name="Kang W.H."/>
            <person name="Huh J.H."/>
            <person name="Kang B.C."/>
            <person name="Yang T.J."/>
            <person name="Lee Y.H."/>
            <person name="Bennetzen J.L."/>
            <person name="Choi D."/>
        </authorList>
    </citation>
    <scope>NUCLEOTIDE SEQUENCE [LARGE SCALE GENOMIC DNA]</scope>
    <source>
        <strain evidence="2">cv. CM334</strain>
    </source>
</reference>
<accession>A0A2G2YQ69</accession>
<keyword evidence="2" id="KW-1185">Reference proteome</keyword>